<evidence type="ECO:0000256" key="1">
    <source>
        <dbReference type="ARBA" id="ARBA00004123"/>
    </source>
</evidence>
<gene>
    <name evidence="8" type="primary">BQ5605_C009g05619</name>
    <name evidence="8" type="ORF">BQ5605_C009G05619</name>
</gene>
<dbReference type="AlphaFoldDB" id="A0A2X0PFQ6"/>
<dbReference type="Proteomes" id="UP000249464">
    <property type="component" value="Unassembled WGS sequence"/>
</dbReference>
<evidence type="ECO:0000256" key="3">
    <source>
        <dbReference type="ARBA" id="ARBA00022574"/>
    </source>
</evidence>
<dbReference type="PROSITE" id="PS50082">
    <property type="entry name" value="WD_REPEATS_2"/>
    <property type="match status" value="2"/>
</dbReference>
<protein>
    <submittedName>
        <fullName evidence="8">BQ5605_C009g05619 protein</fullName>
    </submittedName>
</protein>
<accession>A0A2X0PFQ6</accession>
<dbReference type="PANTHER" id="PTHR19861:SF0">
    <property type="entry name" value="WD REPEAT-CONTAINING PROTEIN 82"/>
    <property type="match status" value="1"/>
</dbReference>
<dbReference type="SMART" id="SM00320">
    <property type="entry name" value="WD40"/>
    <property type="match status" value="4"/>
</dbReference>
<feature type="repeat" description="WD" evidence="6">
    <location>
        <begin position="131"/>
        <end position="172"/>
    </location>
</feature>
<dbReference type="InterPro" id="IPR001680">
    <property type="entry name" value="WD40_rpt"/>
</dbReference>
<organism evidence="8 9">
    <name type="scientific">Microbotryum silenes-dioicae</name>
    <dbReference type="NCBI Taxonomy" id="796604"/>
    <lineage>
        <taxon>Eukaryota</taxon>
        <taxon>Fungi</taxon>
        <taxon>Dikarya</taxon>
        <taxon>Basidiomycota</taxon>
        <taxon>Pucciniomycotina</taxon>
        <taxon>Microbotryomycetes</taxon>
        <taxon>Microbotryales</taxon>
        <taxon>Microbotryaceae</taxon>
        <taxon>Microbotryum</taxon>
    </lineage>
</organism>
<dbReference type="EMBL" id="FQNC01000049">
    <property type="protein sequence ID" value="SGY83120.1"/>
    <property type="molecule type" value="Genomic_DNA"/>
</dbReference>
<keyword evidence="9" id="KW-1185">Reference proteome</keyword>
<dbReference type="InterPro" id="IPR037867">
    <property type="entry name" value="Swd2/WDR82"/>
</dbReference>
<evidence type="ECO:0000313" key="8">
    <source>
        <dbReference type="EMBL" id="SGY83120.1"/>
    </source>
</evidence>
<dbReference type="InterPro" id="IPR036322">
    <property type="entry name" value="WD40_repeat_dom_sf"/>
</dbReference>
<evidence type="ECO:0000256" key="4">
    <source>
        <dbReference type="ARBA" id="ARBA00022737"/>
    </source>
</evidence>
<keyword evidence="4" id="KW-0677">Repeat</keyword>
<dbReference type="GO" id="GO:0048188">
    <property type="term" value="C:Set1C/COMPASS complex"/>
    <property type="evidence" value="ECO:0007669"/>
    <property type="project" value="TreeGrafter"/>
</dbReference>
<dbReference type="PROSITE" id="PS50294">
    <property type="entry name" value="WD_REPEATS_REGION"/>
    <property type="match status" value="1"/>
</dbReference>
<feature type="region of interest" description="Disordered" evidence="7">
    <location>
        <begin position="1"/>
        <end position="25"/>
    </location>
</feature>
<sequence length="401" mass="44245">MTSVQPKASTSSHVGSSSSSSSSSTIALTPDVMVSLKPSKVFRKHIEVDKQYTSLSFDDKGEFLVTAAEDETMQIFNVRTGKHKNQHYSKKYGVHLARFTHKNTNVIHASTKGSDDIRYLSLHDNNYIRYFKGHTKKVVSLEMSPVEDHFISGATDDTVQLWDLRAQKAQGKLHIAGHPCVAFDPTGVIFVVALNLRSTLLFFDKRDYDKQPFLHVNLDDQELSKISFPPRVPIYTSIKFSNDGNKLLVGTSGDVHYVLDAFTGSTLARLETGDKSGLERASVAPFERPLGDPVAGLSSEEVSWTPDGRFVLAGSIDGKIYIWDASHIKPSSSDVEDADQETVTLQPLHVDEGHLDGPSRCLLWNNRAAMFASAGDDLAFWLPDLEGRKAGAKGTEDVEMK</sequence>
<keyword evidence="5" id="KW-0539">Nucleus</keyword>
<evidence type="ECO:0000313" key="9">
    <source>
        <dbReference type="Proteomes" id="UP000249464"/>
    </source>
</evidence>
<feature type="repeat" description="WD" evidence="6">
    <location>
        <begin position="302"/>
        <end position="333"/>
    </location>
</feature>
<dbReference type="PANTHER" id="PTHR19861">
    <property type="entry name" value="WD40 REPEAT PROTEIN SWD2"/>
    <property type="match status" value="1"/>
</dbReference>
<reference evidence="8 9" key="1">
    <citation type="submission" date="2016-11" db="EMBL/GenBank/DDBJ databases">
        <authorList>
            <person name="Jaros S."/>
            <person name="Januszkiewicz K."/>
            <person name="Wedrychowicz H."/>
        </authorList>
    </citation>
    <scope>NUCLEOTIDE SEQUENCE [LARGE SCALE GENOMIC DNA]</scope>
</reference>
<evidence type="ECO:0000256" key="2">
    <source>
        <dbReference type="ARBA" id="ARBA00005616"/>
    </source>
</evidence>
<dbReference type="GO" id="GO:0016070">
    <property type="term" value="P:RNA metabolic process"/>
    <property type="evidence" value="ECO:0007669"/>
    <property type="project" value="UniProtKB-ARBA"/>
</dbReference>
<dbReference type="STRING" id="796604.A0A2X0PFQ6"/>
<dbReference type="GO" id="GO:0003682">
    <property type="term" value="F:chromatin binding"/>
    <property type="evidence" value="ECO:0007669"/>
    <property type="project" value="TreeGrafter"/>
</dbReference>
<dbReference type="Gene3D" id="2.130.10.10">
    <property type="entry name" value="YVTN repeat-like/Quinoprotein amine dehydrogenase"/>
    <property type="match status" value="2"/>
</dbReference>
<evidence type="ECO:0000256" key="6">
    <source>
        <dbReference type="PROSITE-ProRule" id="PRU00221"/>
    </source>
</evidence>
<evidence type="ECO:0000256" key="7">
    <source>
        <dbReference type="SAM" id="MobiDB-lite"/>
    </source>
</evidence>
<feature type="compositionally biased region" description="Low complexity" evidence="7">
    <location>
        <begin position="9"/>
        <end position="24"/>
    </location>
</feature>
<comment type="similarity">
    <text evidence="2">Belongs to the WD repeat SWD2 family.</text>
</comment>
<comment type="subcellular location">
    <subcellularLocation>
        <location evidence="1">Nucleus</location>
    </subcellularLocation>
</comment>
<dbReference type="InterPro" id="IPR015943">
    <property type="entry name" value="WD40/YVTN_repeat-like_dom_sf"/>
</dbReference>
<dbReference type="SUPFAM" id="SSF50978">
    <property type="entry name" value="WD40 repeat-like"/>
    <property type="match status" value="1"/>
</dbReference>
<evidence type="ECO:0000256" key="5">
    <source>
        <dbReference type="ARBA" id="ARBA00023242"/>
    </source>
</evidence>
<proteinExistence type="inferred from homology"/>
<keyword evidence="3 6" id="KW-0853">WD repeat</keyword>
<dbReference type="Pfam" id="PF00400">
    <property type="entry name" value="WD40"/>
    <property type="match status" value="3"/>
</dbReference>
<name>A0A2X0PFQ6_9BASI</name>